<dbReference type="PANTHER" id="PTHR12197:SF251">
    <property type="entry name" value="EG:BACR7C10.4 PROTEIN"/>
    <property type="match status" value="1"/>
</dbReference>
<reference evidence="3" key="1">
    <citation type="journal article" date="2012" name="Science">
        <title>The Paleozoic origin of enzymatic lignin decomposition reconstructed from 31 fungal genomes.</title>
        <authorList>
            <person name="Floudas D."/>
            <person name="Binder M."/>
            <person name="Riley R."/>
            <person name="Barry K."/>
            <person name="Blanchette R.A."/>
            <person name="Henrissat B."/>
            <person name="Martinez A.T."/>
            <person name="Otillar R."/>
            <person name="Spatafora J.W."/>
            <person name="Yadav J.S."/>
            <person name="Aerts A."/>
            <person name="Benoit I."/>
            <person name="Boyd A."/>
            <person name="Carlson A."/>
            <person name="Copeland A."/>
            <person name="Coutinho P.M."/>
            <person name="de Vries R.P."/>
            <person name="Ferreira P."/>
            <person name="Findley K."/>
            <person name="Foster B."/>
            <person name="Gaskell J."/>
            <person name="Glotzer D."/>
            <person name="Gorecki P."/>
            <person name="Heitman J."/>
            <person name="Hesse C."/>
            <person name="Hori C."/>
            <person name="Igarashi K."/>
            <person name="Jurgens J.A."/>
            <person name="Kallen N."/>
            <person name="Kersten P."/>
            <person name="Kohler A."/>
            <person name="Kuees U."/>
            <person name="Kumar T.K.A."/>
            <person name="Kuo A."/>
            <person name="LaButti K."/>
            <person name="Larrondo L.F."/>
            <person name="Lindquist E."/>
            <person name="Ling A."/>
            <person name="Lombard V."/>
            <person name="Lucas S."/>
            <person name="Lundell T."/>
            <person name="Martin R."/>
            <person name="McLaughlin D.J."/>
            <person name="Morgenstern I."/>
            <person name="Morin E."/>
            <person name="Murat C."/>
            <person name="Nagy L.G."/>
            <person name="Nolan M."/>
            <person name="Ohm R.A."/>
            <person name="Patyshakuliyeva A."/>
            <person name="Rokas A."/>
            <person name="Ruiz-Duenas F.J."/>
            <person name="Sabat G."/>
            <person name="Salamov A."/>
            <person name="Samejima M."/>
            <person name="Schmutz J."/>
            <person name="Slot J.C."/>
            <person name="St John F."/>
            <person name="Stenlid J."/>
            <person name="Sun H."/>
            <person name="Sun S."/>
            <person name="Syed K."/>
            <person name="Tsang A."/>
            <person name="Wiebenga A."/>
            <person name="Young D."/>
            <person name="Pisabarro A."/>
            <person name="Eastwood D.C."/>
            <person name="Martin F."/>
            <person name="Cullen D."/>
            <person name="Grigoriev I.V."/>
            <person name="Hibbett D.S."/>
        </authorList>
    </citation>
    <scope>NUCLEOTIDE SEQUENCE [LARGE SCALE GENOMIC DNA]</scope>
    <source>
        <strain evidence="3">TFB10046</strain>
    </source>
</reference>
<evidence type="ECO:0000313" key="3">
    <source>
        <dbReference type="Proteomes" id="UP000006514"/>
    </source>
</evidence>
<dbReference type="InParanoid" id="J0LDR5"/>
<dbReference type="eggNOG" id="KOG2084">
    <property type="taxonomic scope" value="Eukaryota"/>
</dbReference>
<dbReference type="PANTHER" id="PTHR12197">
    <property type="entry name" value="HISTONE-LYSINE N-METHYLTRANSFERASE SMYD"/>
    <property type="match status" value="1"/>
</dbReference>
<dbReference type="GO" id="GO:0005634">
    <property type="term" value="C:nucleus"/>
    <property type="evidence" value="ECO:0007669"/>
    <property type="project" value="TreeGrafter"/>
</dbReference>
<organism evidence="2 3">
    <name type="scientific">Auricularia subglabra (strain TFB-10046 / SS5)</name>
    <name type="common">White-rot fungus</name>
    <name type="synonym">Auricularia delicata (strain TFB10046)</name>
    <dbReference type="NCBI Taxonomy" id="717982"/>
    <lineage>
        <taxon>Eukaryota</taxon>
        <taxon>Fungi</taxon>
        <taxon>Dikarya</taxon>
        <taxon>Basidiomycota</taxon>
        <taxon>Agaricomycotina</taxon>
        <taxon>Agaricomycetes</taxon>
        <taxon>Auriculariales</taxon>
        <taxon>Auriculariaceae</taxon>
        <taxon>Auricularia</taxon>
    </lineage>
</organism>
<gene>
    <name evidence="2" type="ORF">AURDEDRAFT_75805</name>
</gene>
<dbReference type="PROSITE" id="PS50280">
    <property type="entry name" value="SET"/>
    <property type="match status" value="1"/>
</dbReference>
<accession>J0LDR5</accession>
<dbReference type="AlphaFoldDB" id="J0LDR5"/>
<protein>
    <recommendedName>
        <fullName evidence="1">SET domain-containing protein</fullName>
    </recommendedName>
</protein>
<dbReference type="OrthoDB" id="5945798at2759"/>
<feature type="domain" description="SET" evidence="1">
    <location>
        <begin position="15"/>
        <end position="94"/>
    </location>
</feature>
<dbReference type="InterPro" id="IPR050869">
    <property type="entry name" value="H3K4_H4K5_MeTrfase"/>
</dbReference>
<name>J0LDR5_AURST</name>
<dbReference type="InterPro" id="IPR001214">
    <property type="entry name" value="SET_dom"/>
</dbReference>
<dbReference type="Gene3D" id="2.170.270.10">
    <property type="entry name" value="SET domain"/>
    <property type="match status" value="1"/>
</dbReference>
<dbReference type="InterPro" id="IPR046341">
    <property type="entry name" value="SET_dom_sf"/>
</dbReference>
<dbReference type="SUPFAM" id="SSF82199">
    <property type="entry name" value="SET domain"/>
    <property type="match status" value="1"/>
</dbReference>
<dbReference type="KEGG" id="adl:AURDEDRAFT_75805"/>
<dbReference type="Pfam" id="PF00856">
    <property type="entry name" value="SET"/>
    <property type="match status" value="1"/>
</dbReference>
<sequence>MHPKVAAAYDSLYNCKPYVGPLVSNRHGILRTNGFEATFDGILGERAFIAVMQIMSRANHSCKPNTKSCRQKYQATYTASRDIAPGEEITVTYIDETRPKAERRKELKTKYFFTCTCELCGPA</sequence>
<evidence type="ECO:0000313" key="2">
    <source>
        <dbReference type="EMBL" id="EJD34840.1"/>
    </source>
</evidence>
<dbReference type="CDD" id="cd20071">
    <property type="entry name" value="SET_SMYD"/>
    <property type="match status" value="1"/>
</dbReference>
<dbReference type="EMBL" id="JH687917">
    <property type="protein sequence ID" value="EJD34840.1"/>
    <property type="molecule type" value="Genomic_DNA"/>
</dbReference>
<evidence type="ECO:0000259" key="1">
    <source>
        <dbReference type="PROSITE" id="PS50280"/>
    </source>
</evidence>
<proteinExistence type="predicted"/>
<dbReference type="Proteomes" id="UP000006514">
    <property type="component" value="Unassembled WGS sequence"/>
</dbReference>
<keyword evidence="3" id="KW-1185">Reference proteome</keyword>